<organism evidence="1">
    <name type="scientific">Virus NIOZ-UU159</name>
    <dbReference type="NCBI Taxonomy" id="2763270"/>
    <lineage>
        <taxon>Viruses</taxon>
    </lineage>
</organism>
<reference evidence="1" key="1">
    <citation type="submission" date="2020-08" db="EMBL/GenBank/DDBJ databases">
        <title>Bridging the membrane lipid divide: bacteria of the FCB group superphylum have the potential to synthesize archaeal ether lipids.</title>
        <authorList>
            <person name="Villanueva L."/>
            <person name="von Meijenfeldt F.A.B."/>
            <person name="Westbye A.B."/>
            <person name="Yadav S."/>
            <person name="Hopmans E.C."/>
            <person name="Dutilh B.E."/>
            <person name="Sinninghe Damste J.S."/>
        </authorList>
    </citation>
    <scope>NUCLEOTIDE SEQUENCE</scope>
    <source>
        <strain evidence="1">NIOZ-UU159</strain>
    </source>
</reference>
<gene>
    <name evidence="1" type="ORF">NIOZUU159_00192</name>
</gene>
<name>A0A7S9SUR4_9VIRU</name>
<dbReference type="EMBL" id="MW030595">
    <property type="protein sequence ID" value="QPI16698.1"/>
    <property type="molecule type" value="Genomic_DNA"/>
</dbReference>
<accession>A0A7S9SUR4</accession>
<sequence>MSKSEYLDSLVKKSKDISRKIKKFKLYELRYFTEIDFVKCEKNNNIFIYLKNKYPFVNIYIGYIKIYEYDKVFTKFYIYSNIDIRIHSIIKSAIYIKN</sequence>
<protein>
    <submittedName>
        <fullName evidence="1">Uncharacterized protein</fullName>
    </submittedName>
</protein>
<proteinExistence type="predicted"/>
<evidence type="ECO:0000313" key="1">
    <source>
        <dbReference type="EMBL" id="QPI16698.1"/>
    </source>
</evidence>